<dbReference type="InterPro" id="IPR047729">
    <property type="entry name" value="Sce7726-like"/>
</dbReference>
<dbReference type="HOGENOM" id="CLU_069076_1_0_9"/>
<dbReference type="STRING" id="45851.BHV86_02365"/>
<accession>D4RZN0</accession>
<reference evidence="1 2" key="1">
    <citation type="submission" date="2010-02" db="EMBL/GenBank/DDBJ databases">
        <authorList>
            <person name="Weinstock G."/>
            <person name="Sodergren E."/>
            <person name="Clifton S."/>
            <person name="Fulton L."/>
            <person name="Fulton B."/>
            <person name="Courtney L."/>
            <person name="Fronick C."/>
            <person name="Harrison M."/>
            <person name="Strong C."/>
            <person name="Farmer C."/>
            <person name="Delahaunty K."/>
            <person name="Markovic C."/>
            <person name="Hall O."/>
            <person name="Minx P."/>
            <person name="Tomlinson C."/>
            <person name="Mitreva M."/>
            <person name="Nelson J."/>
            <person name="Hou S."/>
            <person name="Wollam A."/>
            <person name="Pepin K.H."/>
            <person name="Johnson M."/>
            <person name="Bhonagiri V."/>
            <person name="Zhang X."/>
            <person name="Suruliraj S."/>
            <person name="Warren W."/>
            <person name="Chinwalla A."/>
            <person name="Mardis E.R."/>
            <person name="Wilson R.K."/>
        </authorList>
    </citation>
    <scope>NUCLEOTIDE SEQUENCE [LARGE SCALE GENOMIC DNA]</scope>
    <source>
        <strain evidence="1 2">DSM 2876</strain>
    </source>
</reference>
<comment type="caution">
    <text evidence="1">The sequence shown here is derived from an EMBL/GenBank/DDBJ whole genome shotgun (WGS) entry which is preliminary data.</text>
</comment>
<dbReference type="eggNOG" id="ENOG502Z7UD">
    <property type="taxonomic scope" value="Bacteria"/>
</dbReference>
<evidence type="ECO:0000313" key="1">
    <source>
        <dbReference type="EMBL" id="EFF68638.1"/>
    </source>
</evidence>
<dbReference type="AlphaFoldDB" id="D4RZN0"/>
<dbReference type="EMBL" id="ABWN01000028">
    <property type="protein sequence ID" value="EFF68638.1"/>
    <property type="molecule type" value="Genomic_DNA"/>
</dbReference>
<evidence type="ECO:0000313" key="2">
    <source>
        <dbReference type="Proteomes" id="UP000006238"/>
    </source>
</evidence>
<keyword evidence="2" id="KW-1185">Reference proteome</keyword>
<organism evidence="1 2">
    <name type="scientific">Eshraghiella crossota DSM 2876</name>
    <dbReference type="NCBI Taxonomy" id="511680"/>
    <lineage>
        <taxon>Bacteria</taxon>
        <taxon>Bacillati</taxon>
        <taxon>Bacillota</taxon>
        <taxon>Clostridia</taxon>
        <taxon>Lachnospirales</taxon>
        <taxon>Lachnospiraceae</taxon>
        <taxon>Eshraghiella</taxon>
    </lineage>
</organism>
<name>D4RZN0_9FIRM</name>
<evidence type="ECO:0008006" key="3">
    <source>
        <dbReference type="Google" id="ProtNLM"/>
    </source>
</evidence>
<proteinExistence type="predicted"/>
<gene>
    <name evidence="1" type="ORF">BUTYVIB_01296</name>
</gene>
<dbReference type="Proteomes" id="UP000006238">
    <property type="component" value="Unassembled WGS sequence"/>
</dbReference>
<protein>
    <recommendedName>
        <fullName evidence="3">Sce7726 family protein</fullName>
    </recommendedName>
</protein>
<dbReference type="NCBIfam" id="NF033832">
    <property type="entry name" value="sce7726_fam"/>
    <property type="match status" value="1"/>
</dbReference>
<sequence length="302" mass="35908">MVKYNLIIGYRKEAKLMETNKMSNLNRIFTRNMLRHFIDGKVDNVYSSVVRRYTSNADQRNNRELISEIYFELKNNYRNEYFYKNTLLNKLLLGVHSVNTTTALTEVAIAKSKADFVLINGKAVVYEIKTELDNLERLSSQVDDYYKAFDHVAVVTYEKNLQQLQKVLDSIDKPVGIYVLRKNGKLGTVRKPQRHISDLDKEIIFKLLRKSEYEDIIAQWYGYLPEVTQFKYYAACKKLFLQIPIEQSYLYVLRMLKKRMQLEKEEFVKIPYELKFLAYFMELTYDDYQKLEVFLEHQYGGA</sequence>